<organism evidence="2 3">
    <name type="scientific">Athelia psychrophila</name>
    <dbReference type="NCBI Taxonomy" id="1759441"/>
    <lineage>
        <taxon>Eukaryota</taxon>
        <taxon>Fungi</taxon>
        <taxon>Dikarya</taxon>
        <taxon>Basidiomycota</taxon>
        <taxon>Agaricomycotina</taxon>
        <taxon>Agaricomycetes</taxon>
        <taxon>Agaricomycetidae</taxon>
        <taxon>Atheliales</taxon>
        <taxon>Atheliaceae</taxon>
        <taxon>Athelia</taxon>
    </lineage>
</organism>
<evidence type="ECO:0000313" key="2">
    <source>
        <dbReference type="EMBL" id="KZP30978.1"/>
    </source>
</evidence>
<keyword evidence="1" id="KW-0472">Membrane</keyword>
<dbReference type="AlphaFoldDB" id="A0A166TTT7"/>
<reference evidence="2 3" key="1">
    <citation type="journal article" date="2016" name="Mol. Biol. Evol.">
        <title>Comparative Genomics of Early-Diverging Mushroom-Forming Fungi Provides Insights into the Origins of Lignocellulose Decay Capabilities.</title>
        <authorList>
            <person name="Nagy L.G."/>
            <person name="Riley R."/>
            <person name="Tritt A."/>
            <person name="Adam C."/>
            <person name="Daum C."/>
            <person name="Floudas D."/>
            <person name="Sun H."/>
            <person name="Yadav J.S."/>
            <person name="Pangilinan J."/>
            <person name="Larsson K.H."/>
            <person name="Matsuura K."/>
            <person name="Barry K."/>
            <person name="Labutti K."/>
            <person name="Kuo R."/>
            <person name="Ohm R.A."/>
            <person name="Bhattacharya S.S."/>
            <person name="Shirouzu T."/>
            <person name="Yoshinaga Y."/>
            <person name="Martin F.M."/>
            <person name="Grigoriev I.V."/>
            <person name="Hibbett D.S."/>
        </authorList>
    </citation>
    <scope>NUCLEOTIDE SEQUENCE [LARGE SCALE GENOMIC DNA]</scope>
    <source>
        <strain evidence="2 3">CBS 109695</strain>
    </source>
</reference>
<keyword evidence="1" id="KW-0812">Transmembrane</keyword>
<proteinExistence type="predicted"/>
<name>A0A166TTT7_9AGAM</name>
<evidence type="ECO:0000256" key="1">
    <source>
        <dbReference type="SAM" id="Phobius"/>
    </source>
</evidence>
<keyword evidence="3" id="KW-1185">Reference proteome</keyword>
<dbReference type="Proteomes" id="UP000076532">
    <property type="component" value="Unassembled WGS sequence"/>
</dbReference>
<feature type="transmembrane region" description="Helical" evidence="1">
    <location>
        <begin position="37"/>
        <end position="54"/>
    </location>
</feature>
<dbReference type="EMBL" id="KV417491">
    <property type="protein sequence ID" value="KZP30978.1"/>
    <property type="molecule type" value="Genomic_DNA"/>
</dbReference>
<accession>A0A166TTT7</accession>
<evidence type="ECO:0000313" key="3">
    <source>
        <dbReference type="Proteomes" id="UP000076532"/>
    </source>
</evidence>
<protein>
    <submittedName>
        <fullName evidence="2">Uncharacterized protein</fullName>
    </submittedName>
</protein>
<gene>
    <name evidence="2" type="ORF">FIBSPDRAFT_850009</name>
</gene>
<sequence length="69" mass="7247">MRGRGSLGALLLGRLGTGILGERVMAPTVDDAKPTSGSVLALILATGSFGLMGWHAPYRIRPSTEYGYL</sequence>
<keyword evidence="1" id="KW-1133">Transmembrane helix</keyword>